<dbReference type="PANTHER" id="PTHR33991:SF1">
    <property type="entry name" value="DNA REPAIR PROTEIN RECO"/>
    <property type="match status" value="1"/>
</dbReference>
<dbReference type="HAMAP" id="MF_00201">
    <property type="entry name" value="RecO"/>
    <property type="match status" value="1"/>
</dbReference>
<dbReference type="InterPro" id="IPR037278">
    <property type="entry name" value="ARFGAP/RecO"/>
</dbReference>
<dbReference type="SUPFAM" id="SSF50249">
    <property type="entry name" value="Nucleic acid-binding proteins"/>
    <property type="match status" value="1"/>
</dbReference>
<feature type="domain" description="DNA replication/recombination mediator RecO N-terminal" evidence="8">
    <location>
        <begin position="2"/>
        <end position="77"/>
    </location>
</feature>
<sequence length="246" mass="28842">MLKTEGVVLKELRYRDTSKILSVYTKKYGKIAVMARGAYRPKSQIIANTQPFSYNEYQLYRGKNFFYLNQGDIIDSFYSIRERIERVTYGYYMLELIDKSIPEEQENEKLFNLLIKGLTVLSSLENDYLKFIVAYELKFISFLGYKPYLDKCVLCGSFNKNNIKFSIYEGGIICDNCFVTDPFSIQVNKEIYEGMCGLLYTSLEKISDVIISNDSLYKIHEMIVEYILYNIDRKKFNSLNLIKSLQ</sequence>
<dbReference type="PANTHER" id="PTHR33991">
    <property type="entry name" value="DNA REPAIR PROTEIN RECO"/>
    <property type="match status" value="1"/>
</dbReference>
<evidence type="ECO:0000256" key="7">
    <source>
        <dbReference type="HAMAP-Rule" id="MF_00201"/>
    </source>
</evidence>
<gene>
    <name evidence="7 9" type="primary">recO</name>
    <name evidence="9" type="ORF">NE686_11835</name>
</gene>
<keyword evidence="4 7" id="KW-0233">DNA recombination</keyword>
<dbReference type="Proteomes" id="UP001524478">
    <property type="component" value="Unassembled WGS sequence"/>
</dbReference>
<evidence type="ECO:0000259" key="8">
    <source>
        <dbReference type="Pfam" id="PF11967"/>
    </source>
</evidence>
<comment type="caution">
    <text evidence="9">The sequence shown here is derived from an EMBL/GenBank/DDBJ whole genome shotgun (WGS) entry which is preliminary data.</text>
</comment>
<keyword evidence="5 7" id="KW-0234">DNA repair</keyword>
<keyword evidence="3 7" id="KW-0227">DNA damage</keyword>
<dbReference type="NCBIfam" id="TIGR00613">
    <property type="entry name" value="reco"/>
    <property type="match status" value="1"/>
</dbReference>
<dbReference type="InterPro" id="IPR042242">
    <property type="entry name" value="RecO_C"/>
</dbReference>
<dbReference type="Gene3D" id="2.40.50.140">
    <property type="entry name" value="Nucleic acid-binding proteins"/>
    <property type="match status" value="1"/>
</dbReference>
<accession>A0ABT1SBQ1</accession>
<comment type="similarity">
    <text evidence="1 7">Belongs to the RecO family.</text>
</comment>
<dbReference type="EMBL" id="JANGAC010000008">
    <property type="protein sequence ID" value="MCQ4923782.1"/>
    <property type="molecule type" value="Genomic_DNA"/>
</dbReference>
<comment type="function">
    <text evidence="7">Involved in DNA repair and RecF pathway recombination.</text>
</comment>
<evidence type="ECO:0000256" key="5">
    <source>
        <dbReference type="ARBA" id="ARBA00023204"/>
    </source>
</evidence>
<dbReference type="InterPro" id="IPR022572">
    <property type="entry name" value="DNA_rep/recomb_RecO_N"/>
</dbReference>
<evidence type="ECO:0000256" key="4">
    <source>
        <dbReference type="ARBA" id="ARBA00023172"/>
    </source>
</evidence>
<evidence type="ECO:0000256" key="1">
    <source>
        <dbReference type="ARBA" id="ARBA00007452"/>
    </source>
</evidence>
<evidence type="ECO:0000256" key="3">
    <source>
        <dbReference type="ARBA" id="ARBA00022763"/>
    </source>
</evidence>
<dbReference type="Pfam" id="PF02565">
    <property type="entry name" value="RecO_C"/>
    <property type="match status" value="1"/>
</dbReference>
<dbReference type="SUPFAM" id="SSF57863">
    <property type="entry name" value="ArfGap/RecO-like zinc finger"/>
    <property type="match status" value="1"/>
</dbReference>
<proteinExistence type="inferred from homology"/>
<dbReference type="RefSeq" id="WP_094899506.1">
    <property type="nucleotide sequence ID" value="NZ_JANGAC010000008.1"/>
</dbReference>
<keyword evidence="10" id="KW-1185">Reference proteome</keyword>
<evidence type="ECO:0000313" key="9">
    <source>
        <dbReference type="EMBL" id="MCQ4923782.1"/>
    </source>
</evidence>
<evidence type="ECO:0000256" key="2">
    <source>
        <dbReference type="ARBA" id="ARBA00021310"/>
    </source>
</evidence>
<dbReference type="Gene3D" id="1.20.1440.120">
    <property type="entry name" value="Recombination protein O, C-terminal domain"/>
    <property type="match status" value="1"/>
</dbReference>
<protein>
    <recommendedName>
        <fullName evidence="2 7">DNA repair protein RecO</fullName>
    </recommendedName>
    <alternativeName>
        <fullName evidence="6 7">Recombination protein O</fullName>
    </alternativeName>
</protein>
<dbReference type="Pfam" id="PF11967">
    <property type="entry name" value="RecO_N"/>
    <property type="match status" value="1"/>
</dbReference>
<reference evidence="9 10" key="1">
    <citation type="submission" date="2022-06" db="EMBL/GenBank/DDBJ databases">
        <title>Isolation of gut microbiota from human fecal samples.</title>
        <authorList>
            <person name="Pamer E.G."/>
            <person name="Barat B."/>
            <person name="Waligurski E."/>
            <person name="Medina S."/>
            <person name="Paddock L."/>
            <person name="Mostad J."/>
        </authorList>
    </citation>
    <scope>NUCLEOTIDE SEQUENCE [LARGE SCALE GENOMIC DNA]</scope>
    <source>
        <strain evidence="9 10">DFI.7.95</strain>
    </source>
</reference>
<evidence type="ECO:0000313" key="10">
    <source>
        <dbReference type="Proteomes" id="UP001524478"/>
    </source>
</evidence>
<dbReference type="InterPro" id="IPR003717">
    <property type="entry name" value="RecO"/>
</dbReference>
<dbReference type="InterPro" id="IPR012340">
    <property type="entry name" value="NA-bd_OB-fold"/>
</dbReference>
<organism evidence="9 10">
    <name type="scientific">Tissierella carlieri</name>
    <dbReference type="NCBI Taxonomy" id="689904"/>
    <lineage>
        <taxon>Bacteria</taxon>
        <taxon>Bacillati</taxon>
        <taxon>Bacillota</taxon>
        <taxon>Tissierellia</taxon>
        <taxon>Tissierellales</taxon>
        <taxon>Tissierellaceae</taxon>
        <taxon>Tissierella</taxon>
    </lineage>
</organism>
<evidence type="ECO:0000256" key="6">
    <source>
        <dbReference type="ARBA" id="ARBA00033409"/>
    </source>
</evidence>
<name>A0ABT1SBQ1_9FIRM</name>